<dbReference type="FunFam" id="3.40.720.10:FF:000017">
    <property type="entry name" value="Predicted protein"/>
    <property type="match status" value="1"/>
</dbReference>
<keyword evidence="2" id="KW-1185">Reference proteome</keyword>
<dbReference type="AlphaFoldDB" id="A0A6J1RVW6"/>
<evidence type="ECO:0000313" key="3">
    <source>
        <dbReference type="RefSeq" id="XP_026272498.1"/>
    </source>
</evidence>
<dbReference type="CDD" id="cd16021">
    <property type="entry name" value="ALP_like"/>
    <property type="match status" value="1"/>
</dbReference>
<dbReference type="InterPro" id="IPR017850">
    <property type="entry name" value="Alkaline_phosphatase_core_sf"/>
</dbReference>
<dbReference type="KEGG" id="foc:113202470"/>
<protein>
    <submittedName>
        <fullName evidence="3">Uncharacterized protein LOC113202470</fullName>
    </submittedName>
</protein>
<evidence type="ECO:0000313" key="2">
    <source>
        <dbReference type="Proteomes" id="UP000504606"/>
    </source>
</evidence>
<accession>A0A6J1RVW6</accession>
<dbReference type="GO" id="GO:0005615">
    <property type="term" value="C:extracellular space"/>
    <property type="evidence" value="ECO:0007669"/>
    <property type="project" value="TreeGrafter"/>
</dbReference>
<dbReference type="OrthoDB" id="413313at2759"/>
<dbReference type="Proteomes" id="UP000504606">
    <property type="component" value="Unplaced"/>
</dbReference>
<proteinExistence type="predicted"/>
<sequence>MGPPWGSLLGRRWLLLLPVLALLLLLCCLDPRAVRGRLGLRLGLRANLEELTASRTGAAPASKTTASTRTEPTAAPEASSGFLVDTPGCRIPFLAPLDEAVRQFVFPAKRVDCEDAGPALVEADPRRNVLRLRRDRAPHYNISDPARLTCCTGAFWRPEPHVHRAAPTGAQDEDHAEFRGVDDAIEFADNCTEFPVDGDELAVSDEFVRVECYERGMESDGILYHDVFGFTPPKAAARLGRAEQDNDVEDVVDPDTPKVSVLVVGADSVSRSNLLRQMPRTVKALREIGAIDMLGYNKVEDNTFPNLVAVLAGMSVPELRNRCWPTAYTPFDDCPFLWKRFEALGYRTAYAEDEPWMGIFNYIKNGFVRQPVHYYMRPYARLLLKELGSHQEFNCHLCTGPRFQLQALLDYAARFARLALAPLAEPLFGLFWGVSLTHDQLNTPQLADPLYASWLRTAMADGVLDKSVVVFLSDHGIRWGDIRETYQGRLEERLPFLMISLPRWLRERYPSAVANLRRNSRRLVTPYDLHATLEDLMDLSRLEQRAVKERAEMLSRLDHDKKSLPRAVSMFLVAPETRTCEDAGIEPHWCTCYSSTPVPSNHSLARKAAAFVVRRVNTMLAGYRQCAKLVLDVLLDARRQQGRPELGGESSSAARERVFSTARGLAKVTDYSLLLRAKPGGALFEATVRVRSKAKGRDSRQREQLSLAGTVSRVNRYGSQSSCVADYHMKLYCFCKGFTEK</sequence>
<dbReference type="Pfam" id="PF02995">
    <property type="entry name" value="DUF229"/>
    <property type="match status" value="1"/>
</dbReference>
<reference evidence="3" key="1">
    <citation type="submission" date="2025-08" db="UniProtKB">
        <authorList>
            <consortium name="RefSeq"/>
        </authorList>
    </citation>
    <scope>IDENTIFICATION</scope>
    <source>
        <tissue evidence="3">Whole organism</tissue>
    </source>
</reference>
<dbReference type="GeneID" id="113202470"/>
<evidence type="ECO:0000256" key="1">
    <source>
        <dbReference type="SAM" id="MobiDB-lite"/>
    </source>
</evidence>
<dbReference type="PANTHER" id="PTHR10974">
    <property type="entry name" value="FI08016P-RELATED"/>
    <property type="match status" value="1"/>
</dbReference>
<gene>
    <name evidence="3" type="primary">LOC113202470</name>
</gene>
<dbReference type="PANTHER" id="PTHR10974:SF1">
    <property type="entry name" value="FI08016P-RELATED"/>
    <property type="match status" value="1"/>
</dbReference>
<organism evidence="2 3">
    <name type="scientific">Frankliniella occidentalis</name>
    <name type="common">Western flower thrips</name>
    <name type="synonym">Euthrips occidentalis</name>
    <dbReference type="NCBI Taxonomy" id="133901"/>
    <lineage>
        <taxon>Eukaryota</taxon>
        <taxon>Metazoa</taxon>
        <taxon>Ecdysozoa</taxon>
        <taxon>Arthropoda</taxon>
        <taxon>Hexapoda</taxon>
        <taxon>Insecta</taxon>
        <taxon>Pterygota</taxon>
        <taxon>Neoptera</taxon>
        <taxon>Paraneoptera</taxon>
        <taxon>Thysanoptera</taxon>
        <taxon>Terebrantia</taxon>
        <taxon>Thripoidea</taxon>
        <taxon>Thripidae</taxon>
        <taxon>Frankliniella</taxon>
    </lineage>
</organism>
<name>A0A6J1RVW6_FRAOC</name>
<dbReference type="RefSeq" id="XP_026272498.1">
    <property type="nucleotide sequence ID" value="XM_026416713.2"/>
</dbReference>
<dbReference type="Gene3D" id="3.40.720.10">
    <property type="entry name" value="Alkaline Phosphatase, subunit A"/>
    <property type="match status" value="1"/>
</dbReference>
<dbReference type="SUPFAM" id="SSF53649">
    <property type="entry name" value="Alkaline phosphatase-like"/>
    <property type="match status" value="1"/>
</dbReference>
<feature type="compositionally biased region" description="Polar residues" evidence="1">
    <location>
        <begin position="62"/>
        <end position="71"/>
    </location>
</feature>
<dbReference type="InterPro" id="IPR004245">
    <property type="entry name" value="DUF229"/>
</dbReference>
<feature type="region of interest" description="Disordered" evidence="1">
    <location>
        <begin position="55"/>
        <end position="79"/>
    </location>
</feature>